<dbReference type="AlphaFoldDB" id="A0A426XQY9"/>
<evidence type="ECO:0000313" key="2">
    <source>
        <dbReference type="EMBL" id="RRT41842.1"/>
    </source>
</evidence>
<evidence type="ECO:0000313" key="3">
    <source>
        <dbReference type="Proteomes" id="UP000287651"/>
    </source>
</evidence>
<comment type="caution">
    <text evidence="2">The sequence shown here is derived from an EMBL/GenBank/DDBJ whole genome shotgun (WGS) entry which is preliminary data.</text>
</comment>
<protein>
    <submittedName>
        <fullName evidence="2">Uncharacterized protein</fullName>
    </submittedName>
</protein>
<name>A0A426XQY9_ENSVE</name>
<proteinExistence type="predicted"/>
<accession>A0A426XQY9</accession>
<organism evidence="2 3">
    <name type="scientific">Ensete ventricosum</name>
    <name type="common">Abyssinian banana</name>
    <name type="synonym">Musa ensete</name>
    <dbReference type="NCBI Taxonomy" id="4639"/>
    <lineage>
        <taxon>Eukaryota</taxon>
        <taxon>Viridiplantae</taxon>
        <taxon>Streptophyta</taxon>
        <taxon>Embryophyta</taxon>
        <taxon>Tracheophyta</taxon>
        <taxon>Spermatophyta</taxon>
        <taxon>Magnoliopsida</taxon>
        <taxon>Liliopsida</taxon>
        <taxon>Zingiberales</taxon>
        <taxon>Musaceae</taxon>
        <taxon>Ensete</taxon>
    </lineage>
</organism>
<sequence length="94" mass="10324">MASSVRLRNLRSPPPPPKRTKDGPPLPQLTPFPVGARYAARFHFRDPCPTSCAPFRGHLLVGFSDRPPVPSLSAAVPRLLPPVICPRLCAESRY</sequence>
<feature type="region of interest" description="Disordered" evidence="1">
    <location>
        <begin position="1"/>
        <end position="30"/>
    </location>
</feature>
<dbReference type="Proteomes" id="UP000287651">
    <property type="component" value="Unassembled WGS sequence"/>
</dbReference>
<dbReference type="EMBL" id="AMZH03018250">
    <property type="protein sequence ID" value="RRT41842.1"/>
    <property type="molecule type" value="Genomic_DNA"/>
</dbReference>
<gene>
    <name evidence="2" type="ORF">B296_00057490</name>
</gene>
<evidence type="ECO:0000256" key="1">
    <source>
        <dbReference type="SAM" id="MobiDB-lite"/>
    </source>
</evidence>
<feature type="compositionally biased region" description="Low complexity" evidence="1">
    <location>
        <begin position="1"/>
        <end position="11"/>
    </location>
</feature>
<reference evidence="2 3" key="1">
    <citation type="journal article" date="2014" name="Agronomy (Basel)">
        <title>A Draft Genome Sequence for Ensete ventricosum, the Drought-Tolerant Tree Against Hunger.</title>
        <authorList>
            <person name="Harrison J."/>
            <person name="Moore K.A."/>
            <person name="Paszkiewicz K."/>
            <person name="Jones T."/>
            <person name="Grant M."/>
            <person name="Ambacheew D."/>
            <person name="Muzemil S."/>
            <person name="Studholme D.J."/>
        </authorList>
    </citation>
    <scope>NUCLEOTIDE SEQUENCE [LARGE SCALE GENOMIC DNA]</scope>
</reference>